<organism evidence="3 4">
    <name type="scientific">Exserohilum turcicum (strain 28A)</name>
    <name type="common">Northern leaf blight fungus</name>
    <name type="synonym">Setosphaeria turcica</name>
    <dbReference type="NCBI Taxonomy" id="671987"/>
    <lineage>
        <taxon>Eukaryota</taxon>
        <taxon>Fungi</taxon>
        <taxon>Dikarya</taxon>
        <taxon>Ascomycota</taxon>
        <taxon>Pezizomycotina</taxon>
        <taxon>Dothideomycetes</taxon>
        <taxon>Pleosporomycetidae</taxon>
        <taxon>Pleosporales</taxon>
        <taxon>Pleosporineae</taxon>
        <taxon>Pleosporaceae</taxon>
        <taxon>Exserohilum</taxon>
    </lineage>
</organism>
<dbReference type="Proteomes" id="UP000016935">
    <property type="component" value="Unassembled WGS sequence"/>
</dbReference>
<keyword evidence="2" id="KW-1133">Transmembrane helix</keyword>
<accession>R0JNC4</accession>
<feature type="transmembrane region" description="Helical" evidence="2">
    <location>
        <begin position="30"/>
        <end position="50"/>
    </location>
</feature>
<keyword evidence="2" id="KW-0812">Transmembrane</keyword>
<dbReference type="RefSeq" id="XP_008029458.1">
    <property type="nucleotide sequence ID" value="XM_008031267.1"/>
</dbReference>
<dbReference type="HOGENOM" id="CLU_1058324_0_0_1"/>
<dbReference type="EMBL" id="KB908844">
    <property type="protein sequence ID" value="EOA82693.1"/>
    <property type="molecule type" value="Genomic_DNA"/>
</dbReference>
<evidence type="ECO:0000313" key="3">
    <source>
        <dbReference type="EMBL" id="EOA82693.1"/>
    </source>
</evidence>
<evidence type="ECO:0000256" key="1">
    <source>
        <dbReference type="SAM" id="MobiDB-lite"/>
    </source>
</evidence>
<proteinExistence type="predicted"/>
<gene>
    <name evidence="3" type="ORF">SETTUDRAFT_34233</name>
</gene>
<protein>
    <submittedName>
        <fullName evidence="3">Uncharacterized protein</fullName>
    </submittedName>
</protein>
<dbReference type="AlphaFoldDB" id="R0JNC4"/>
<reference evidence="3 4" key="1">
    <citation type="journal article" date="2012" name="PLoS Pathog.">
        <title>Diverse lifestyles and strategies of plant pathogenesis encoded in the genomes of eighteen Dothideomycetes fungi.</title>
        <authorList>
            <person name="Ohm R.A."/>
            <person name="Feau N."/>
            <person name="Henrissat B."/>
            <person name="Schoch C.L."/>
            <person name="Horwitz B.A."/>
            <person name="Barry K.W."/>
            <person name="Condon B.J."/>
            <person name="Copeland A.C."/>
            <person name="Dhillon B."/>
            <person name="Glaser F."/>
            <person name="Hesse C.N."/>
            <person name="Kosti I."/>
            <person name="LaButti K."/>
            <person name="Lindquist E.A."/>
            <person name="Lucas S."/>
            <person name="Salamov A.A."/>
            <person name="Bradshaw R.E."/>
            <person name="Ciuffetti L."/>
            <person name="Hamelin R.C."/>
            <person name="Kema G.H.J."/>
            <person name="Lawrence C."/>
            <person name="Scott J.A."/>
            <person name="Spatafora J.W."/>
            <person name="Turgeon B.G."/>
            <person name="de Wit P.J.G.M."/>
            <person name="Zhong S."/>
            <person name="Goodwin S.B."/>
            <person name="Grigoriev I.V."/>
        </authorList>
    </citation>
    <scope>NUCLEOTIDE SEQUENCE [LARGE SCALE GENOMIC DNA]</scope>
    <source>
        <strain evidence="4">28A</strain>
    </source>
</reference>
<feature type="compositionally biased region" description="Pro residues" evidence="1">
    <location>
        <begin position="118"/>
        <end position="131"/>
    </location>
</feature>
<dbReference type="GeneID" id="19403889"/>
<keyword evidence="4" id="KW-1185">Reference proteome</keyword>
<feature type="region of interest" description="Disordered" evidence="1">
    <location>
        <begin position="102"/>
        <end position="131"/>
    </location>
</feature>
<reference evidence="3 4" key="2">
    <citation type="journal article" date="2013" name="PLoS Genet.">
        <title>Comparative genome structure, secondary metabolite, and effector coding capacity across Cochliobolus pathogens.</title>
        <authorList>
            <person name="Condon B.J."/>
            <person name="Leng Y."/>
            <person name="Wu D."/>
            <person name="Bushley K.E."/>
            <person name="Ohm R.A."/>
            <person name="Otillar R."/>
            <person name="Martin J."/>
            <person name="Schackwitz W."/>
            <person name="Grimwood J."/>
            <person name="MohdZainudin N."/>
            <person name="Xue C."/>
            <person name="Wang R."/>
            <person name="Manning V.A."/>
            <person name="Dhillon B."/>
            <person name="Tu Z.J."/>
            <person name="Steffenson B.J."/>
            <person name="Salamov A."/>
            <person name="Sun H."/>
            <person name="Lowry S."/>
            <person name="LaButti K."/>
            <person name="Han J."/>
            <person name="Copeland A."/>
            <person name="Lindquist E."/>
            <person name="Barry K."/>
            <person name="Schmutz J."/>
            <person name="Baker S.E."/>
            <person name="Ciuffetti L.M."/>
            <person name="Grigoriev I.V."/>
            <person name="Zhong S."/>
            <person name="Turgeon B.G."/>
        </authorList>
    </citation>
    <scope>NUCLEOTIDE SEQUENCE [LARGE SCALE GENOMIC DNA]</scope>
    <source>
        <strain evidence="4">28A</strain>
    </source>
</reference>
<evidence type="ECO:0000256" key="2">
    <source>
        <dbReference type="SAM" id="Phobius"/>
    </source>
</evidence>
<sequence length="263" mass="29278">MHALAVAEVSHQAKLVKVEEGAEMAGPRMWAHNVVATTSIVVLYMHVLIFSRRHKEYPARLRCDVPERAAQHFNRLGTHRFASRRTYQRFAFADWGPLISAETTHDTTTPPLRKTNPPTSPSAVPPFDRPLQPPAPPASILGAYENFREINDLWEAKFGIDKNGAVDLTPVQWATIFEGNRYPYFIPAPVGLDILALAGHLSKALNLGEGLLPAIAKNSLPIIQKRAALEPDRGCLATFMKFQITAFLNKRVVVKLKGEDLCR</sequence>
<name>R0JNC4_EXST2</name>
<evidence type="ECO:0000313" key="4">
    <source>
        <dbReference type="Proteomes" id="UP000016935"/>
    </source>
</evidence>
<keyword evidence="2" id="KW-0472">Membrane</keyword>